<dbReference type="EMBL" id="JALQCY010000008">
    <property type="protein sequence ID" value="MCK9795947.1"/>
    <property type="molecule type" value="Genomic_DNA"/>
</dbReference>
<dbReference type="RefSeq" id="WP_416345804.1">
    <property type="nucleotide sequence ID" value="NZ_JALQCY010000008.1"/>
</dbReference>
<evidence type="ECO:0000313" key="2">
    <source>
        <dbReference type="EMBL" id="MCK9795947.1"/>
    </source>
</evidence>
<organism evidence="2 3">
    <name type="scientific">Isoptericola peretonis</name>
    <dbReference type="NCBI Taxonomy" id="2918523"/>
    <lineage>
        <taxon>Bacteria</taxon>
        <taxon>Bacillati</taxon>
        <taxon>Actinomycetota</taxon>
        <taxon>Actinomycetes</taxon>
        <taxon>Micrococcales</taxon>
        <taxon>Promicromonosporaceae</taxon>
        <taxon>Isoptericola</taxon>
    </lineage>
</organism>
<dbReference type="Pfam" id="PF25863">
    <property type="entry name" value="PglZ_C"/>
    <property type="match status" value="1"/>
</dbReference>
<keyword evidence="3" id="KW-1185">Reference proteome</keyword>
<name>A0ABT0J8X2_9MICO</name>
<evidence type="ECO:0000313" key="3">
    <source>
        <dbReference type="Proteomes" id="UP001651050"/>
    </source>
</evidence>
<evidence type="ECO:0000259" key="1">
    <source>
        <dbReference type="Pfam" id="PF25863"/>
    </source>
</evidence>
<dbReference type="Proteomes" id="UP001651050">
    <property type="component" value="Unassembled WGS sequence"/>
</dbReference>
<reference evidence="2 3" key="1">
    <citation type="submission" date="2022-02" db="EMBL/GenBank/DDBJ databases">
        <title>The car tank lid bacteriome: a reservoir of bacteria with potential in bioremediation of fuel.</title>
        <authorList>
            <person name="Vidal-Verdu A."/>
            <person name="Gomez-Martinez D."/>
            <person name="Latorre-Perez A."/>
            <person name="Pereto J."/>
            <person name="Porcar M."/>
        </authorList>
    </citation>
    <scope>NUCLEOTIDE SEQUENCE [LARGE SCALE GENOMIC DNA]</scope>
    <source>
        <strain evidence="2 3">4D.3</strain>
    </source>
</reference>
<accession>A0ABT0J8X2</accession>
<dbReference type="InterPro" id="IPR058882">
    <property type="entry name" value="PglZ_C"/>
</dbReference>
<proteinExistence type="predicted"/>
<sequence>MAVIRAFRHEVKGYGTRHSTDVDCLYFDFLDGGGDQILQLSTLGSEHRQSQPKVSQTFQIGREGAAELRSILEQTFAGVAGQRAAGLASTNTLDSDPAQADSADAIDRFAARAGLTRIDEIDIAGSAARRRATSHDDRPLLGGTWYLVDFTHLERPSYVDVESDRRSAPAHRRMAVMVNDLSEDLQQYLDGIGVDVVRAADLGLSASVPAPIGRRGGSAPGTSQGLVPELQFMCDTLGVVLSTPNDVWPGYGKAVSLHGGGTAYLNRTNIDVRATPNQVAQWSLAGLGTVRGPQGQYLRVPLGGAPTAQAAGAPIERVAETPSTMAPTYLPSPVPGPAPRAHLAASYPWLEQLFETDLYRDQKSRAGRAAVSDDRVRDVLTALVHLGSSGPIDVVEHEAGMSAGGLRPLVPLLRRLLNADGYETLAFADGILDLDDELLRQQFGLSRASRREGEVR</sequence>
<feature type="domain" description="Alkaline phosphatase-like protein PglZ C-terminal" evidence="1">
    <location>
        <begin position="348"/>
        <end position="444"/>
    </location>
</feature>
<comment type="caution">
    <text evidence="2">The sequence shown here is derived from an EMBL/GenBank/DDBJ whole genome shotgun (WGS) entry which is preliminary data.</text>
</comment>
<gene>
    <name evidence="2" type="ORF">M1843_19550</name>
</gene>
<protein>
    <recommendedName>
        <fullName evidence="1">Alkaline phosphatase-like protein PglZ C-terminal domain-containing protein</fullName>
    </recommendedName>
</protein>